<dbReference type="InterPro" id="IPR022271">
    <property type="entry name" value="Lipocalin_ApoD"/>
</dbReference>
<dbReference type="GO" id="GO:0006950">
    <property type="term" value="P:response to stress"/>
    <property type="evidence" value="ECO:0007669"/>
    <property type="project" value="UniProtKB-ARBA"/>
</dbReference>
<dbReference type="OrthoDB" id="9793905at2"/>
<dbReference type="PIRSF" id="PIRSF036893">
    <property type="entry name" value="Lipocalin_ApoD"/>
    <property type="match status" value="1"/>
</dbReference>
<comment type="caution">
    <text evidence="4">The sequence shown here is derived from an EMBL/GenBank/DDBJ whole genome shotgun (WGS) entry which is preliminary data.</text>
</comment>
<name>A0A8J2Z470_9GAMM</name>
<evidence type="ECO:0000256" key="2">
    <source>
        <dbReference type="PIRNR" id="PIRNR036893"/>
    </source>
</evidence>
<evidence type="ECO:0000256" key="1">
    <source>
        <dbReference type="ARBA" id="ARBA00006889"/>
    </source>
</evidence>
<feature type="chain" id="PRO_5035350863" description="Outer membrane lipoprotein Blc" evidence="2">
    <location>
        <begin position="23"/>
        <end position="172"/>
    </location>
</feature>
<dbReference type="PANTHER" id="PTHR10612:SF34">
    <property type="entry name" value="APOLIPOPROTEIN D"/>
    <property type="match status" value="1"/>
</dbReference>
<dbReference type="RefSeq" id="WP_117002482.1">
    <property type="nucleotide sequence ID" value="NZ_BMJS01000012.1"/>
</dbReference>
<gene>
    <name evidence="4" type="ORF">GCM10010995_13480</name>
</gene>
<dbReference type="PANTHER" id="PTHR10612">
    <property type="entry name" value="APOLIPOPROTEIN D"/>
    <property type="match status" value="1"/>
</dbReference>
<comment type="subunit">
    <text evidence="2">Homodimer.</text>
</comment>
<reference evidence="4" key="1">
    <citation type="journal article" date="2014" name="Int. J. Syst. Evol. Microbiol.">
        <title>Complete genome sequence of Corynebacterium casei LMG S-19264T (=DSM 44701T), isolated from a smear-ripened cheese.</title>
        <authorList>
            <consortium name="US DOE Joint Genome Institute (JGI-PGF)"/>
            <person name="Walter F."/>
            <person name="Albersmeier A."/>
            <person name="Kalinowski J."/>
            <person name="Ruckert C."/>
        </authorList>
    </citation>
    <scope>NUCLEOTIDE SEQUENCE</scope>
    <source>
        <strain evidence="4">CGMCC 1.15758</strain>
    </source>
</reference>
<evidence type="ECO:0000259" key="3">
    <source>
        <dbReference type="Pfam" id="PF08212"/>
    </source>
</evidence>
<comment type="subcellular location">
    <subcellularLocation>
        <location evidence="2">Cell outer membrane</location>
    </subcellularLocation>
</comment>
<proteinExistence type="inferred from homology"/>
<evidence type="ECO:0000313" key="4">
    <source>
        <dbReference type="EMBL" id="GGF97604.1"/>
    </source>
</evidence>
<dbReference type="CDD" id="cd19438">
    <property type="entry name" value="lipocalin_Blc-like"/>
    <property type="match status" value="1"/>
</dbReference>
<comment type="similarity">
    <text evidence="1 2">Belongs to the calycin superfamily. Lipocalin family.</text>
</comment>
<organism evidence="4 5">
    <name type="scientific">Cysteiniphilum litorale</name>
    <dbReference type="NCBI Taxonomy" id="2056700"/>
    <lineage>
        <taxon>Bacteria</taxon>
        <taxon>Pseudomonadati</taxon>
        <taxon>Pseudomonadota</taxon>
        <taxon>Gammaproteobacteria</taxon>
        <taxon>Thiotrichales</taxon>
        <taxon>Fastidiosibacteraceae</taxon>
        <taxon>Cysteiniphilum</taxon>
    </lineage>
</organism>
<dbReference type="Gene3D" id="2.40.128.20">
    <property type="match status" value="1"/>
</dbReference>
<keyword evidence="2" id="KW-0446">Lipid-binding</keyword>
<dbReference type="GO" id="GO:0009279">
    <property type="term" value="C:cell outer membrane"/>
    <property type="evidence" value="ECO:0007669"/>
    <property type="project" value="UniProtKB-SubCell"/>
</dbReference>
<protein>
    <recommendedName>
        <fullName evidence="2">Outer membrane lipoprotein Blc</fullName>
    </recommendedName>
</protein>
<feature type="domain" description="Lipocalin/cytosolic fatty-acid binding" evidence="3">
    <location>
        <begin position="31"/>
        <end position="167"/>
    </location>
</feature>
<keyword evidence="2" id="KW-0472">Membrane</keyword>
<dbReference type="PROSITE" id="PS00213">
    <property type="entry name" value="LIPOCALIN"/>
    <property type="match status" value="1"/>
</dbReference>
<dbReference type="EMBL" id="BMJS01000012">
    <property type="protein sequence ID" value="GGF97604.1"/>
    <property type="molecule type" value="Genomic_DNA"/>
</dbReference>
<comment type="function">
    <text evidence="2">Involved in the storage or transport of lipids necessary for membrane maintenance under stressful conditions. Displays a binding preference for lysophospholipids.</text>
</comment>
<dbReference type="InterPro" id="IPR002446">
    <property type="entry name" value="Lipocalin_bac"/>
</dbReference>
<dbReference type="PRINTS" id="PR01171">
    <property type="entry name" value="BCTLIPOCALIN"/>
</dbReference>
<dbReference type="InterPro" id="IPR012674">
    <property type="entry name" value="Calycin"/>
</dbReference>
<dbReference type="InterPro" id="IPR047202">
    <property type="entry name" value="Lipocalin_Blc-like_dom"/>
</dbReference>
<dbReference type="InterPro" id="IPR022272">
    <property type="entry name" value="Lipocalin_CS"/>
</dbReference>
<keyword evidence="2" id="KW-0449">Lipoprotein</keyword>
<dbReference type="Proteomes" id="UP000636949">
    <property type="component" value="Unassembled WGS sequence"/>
</dbReference>
<evidence type="ECO:0000313" key="5">
    <source>
        <dbReference type="Proteomes" id="UP000636949"/>
    </source>
</evidence>
<dbReference type="Pfam" id="PF08212">
    <property type="entry name" value="Lipocalin_2"/>
    <property type="match status" value="1"/>
</dbReference>
<keyword evidence="5" id="KW-1185">Reference proteome</keyword>
<dbReference type="GO" id="GO:0008289">
    <property type="term" value="F:lipid binding"/>
    <property type="evidence" value="ECO:0007669"/>
    <property type="project" value="UniProtKB-UniRule"/>
</dbReference>
<accession>A0A8J2Z470</accession>
<dbReference type="SUPFAM" id="SSF50814">
    <property type="entry name" value="Lipocalins"/>
    <property type="match status" value="1"/>
</dbReference>
<reference evidence="4" key="2">
    <citation type="submission" date="2020-09" db="EMBL/GenBank/DDBJ databases">
        <authorList>
            <person name="Sun Q."/>
            <person name="Zhou Y."/>
        </authorList>
    </citation>
    <scope>NUCLEOTIDE SEQUENCE</scope>
    <source>
        <strain evidence="4">CGMCC 1.15758</strain>
    </source>
</reference>
<dbReference type="AlphaFoldDB" id="A0A8J2Z470"/>
<keyword evidence="2" id="KW-0732">Signal</keyword>
<feature type="signal peptide" evidence="2">
    <location>
        <begin position="1"/>
        <end position="22"/>
    </location>
</feature>
<dbReference type="InterPro" id="IPR000566">
    <property type="entry name" value="Lipocln_cytosolic_FA-bd_dom"/>
</dbReference>
<keyword evidence="2" id="KW-0998">Cell outer membrane</keyword>
<sequence length="172" mass="20116">MKRIKQWWLVSMVLLVAGCATYNPMQTAKSVDLQKYMGKWYEIARLPNSFQKGCHCSTAEYKVLDKDTISVTNTCYKDGKLKEATATAWRSNADDNSKLKVRFFWPFTGKYWILYVSDDYRYAVIGEPSREYLWFLSRTKNISQQQLDLMKKIAIQQGYNLDQLIVANNFNC</sequence>
<dbReference type="PROSITE" id="PS51257">
    <property type="entry name" value="PROKAR_LIPOPROTEIN"/>
    <property type="match status" value="1"/>
</dbReference>